<dbReference type="Proteomes" id="UP000290057">
    <property type="component" value="Chromosome"/>
</dbReference>
<sequence>MRKGLILFGLAMLPATALGAVEPAVHADQREGTMENSTEHNIAVVKQMIAAWEERDADAIAEMFTEDGVLHSVMIDPIKGREAIRPRMAFLVDNASEMKLNVRNWAVTGNTVFIEREDEFVFKGHAGKVPVVGVLVIEGDKVAEWREYYDRAELLEAMGVEGDF</sequence>
<evidence type="ECO:0000256" key="1">
    <source>
        <dbReference type="SAM" id="SignalP"/>
    </source>
</evidence>
<dbReference type="InterPro" id="IPR032710">
    <property type="entry name" value="NTF2-like_dom_sf"/>
</dbReference>
<dbReference type="RefSeq" id="WP_130587003.1">
    <property type="nucleotide sequence ID" value="NZ_AP019389.1"/>
</dbReference>
<dbReference type="Pfam" id="PF12680">
    <property type="entry name" value="SnoaL_2"/>
    <property type="match status" value="1"/>
</dbReference>
<dbReference type="Gene3D" id="3.10.450.50">
    <property type="match status" value="1"/>
</dbReference>
<dbReference type="SUPFAM" id="SSF54427">
    <property type="entry name" value="NTF2-like"/>
    <property type="match status" value="1"/>
</dbReference>
<evidence type="ECO:0000259" key="2">
    <source>
        <dbReference type="Pfam" id="PF12680"/>
    </source>
</evidence>
<evidence type="ECO:0000313" key="4">
    <source>
        <dbReference type="Proteomes" id="UP000290057"/>
    </source>
</evidence>
<proteinExistence type="predicted"/>
<feature type="domain" description="SnoaL-like" evidence="2">
    <location>
        <begin position="45"/>
        <end position="145"/>
    </location>
</feature>
<keyword evidence="1" id="KW-0732">Signal</keyword>
<evidence type="ECO:0000313" key="3">
    <source>
        <dbReference type="EMBL" id="BBI21521.1"/>
    </source>
</evidence>
<gene>
    <name evidence="3" type="ORF">EKJ_23680</name>
</gene>
<dbReference type="NCBIfam" id="TIGR02246">
    <property type="entry name" value="SgcJ/EcaC family oxidoreductase"/>
    <property type="match status" value="1"/>
</dbReference>
<accession>A0A3T1CKM0</accession>
<feature type="chain" id="PRO_5019151079" description="SnoaL-like domain-containing protein" evidence="1">
    <location>
        <begin position="20"/>
        <end position="164"/>
    </location>
</feature>
<dbReference type="EMBL" id="AP019389">
    <property type="protein sequence ID" value="BBI21521.1"/>
    <property type="molecule type" value="Genomic_DNA"/>
</dbReference>
<dbReference type="InterPro" id="IPR037401">
    <property type="entry name" value="SnoaL-like"/>
</dbReference>
<dbReference type="AlphaFoldDB" id="A0A3T1CKM0"/>
<keyword evidence="4" id="KW-1185">Reference proteome</keyword>
<protein>
    <recommendedName>
        <fullName evidence="2">SnoaL-like domain-containing protein</fullName>
    </recommendedName>
</protein>
<name>A0A3T1CKM0_9SPHN</name>
<dbReference type="InterPro" id="IPR011944">
    <property type="entry name" value="Steroid_delta5-4_isomerase"/>
</dbReference>
<feature type="signal peptide" evidence="1">
    <location>
        <begin position="1"/>
        <end position="19"/>
    </location>
</feature>
<reference evidence="3 4" key="1">
    <citation type="submission" date="2019-01" db="EMBL/GenBank/DDBJ databases">
        <title>Complete genome sequence of Erythrobacter flavus KJ5.</title>
        <authorList>
            <person name="Kanesaki Y."/>
            <person name="Brotosudarmo T."/>
            <person name="Moriuchi R."/>
            <person name="Awai K."/>
        </authorList>
    </citation>
    <scope>NUCLEOTIDE SEQUENCE [LARGE SCALE GENOMIC DNA]</scope>
    <source>
        <strain evidence="3 4">KJ5</strain>
    </source>
</reference>
<organism evidence="3 4">
    <name type="scientific">Qipengyuania flava</name>
    <dbReference type="NCBI Taxonomy" id="192812"/>
    <lineage>
        <taxon>Bacteria</taxon>
        <taxon>Pseudomonadati</taxon>
        <taxon>Pseudomonadota</taxon>
        <taxon>Alphaproteobacteria</taxon>
        <taxon>Sphingomonadales</taxon>
        <taxon>Erythrobacteraceae</taxon>
        <taxon>Qipengyuania</taxon>
    </lineage>
</organism>